<dbReference type="InterPro" id="IPR004014">
    <property type="entry name" value="ATPase_P-typ_cation-transptr_N"/>
</dbReference>
<keyword evidence="2" id="KW-0812">Transmembrane</keyword>
<keyword evidence="2" id="KW-1133">Transmembrane helix</keyword>
<dbReference type="GO" id="GO:0005388">
    <property type="term" value="F:P-type calcium transporter activity"/>
    <property type="evidence" value="ECO:0007669"/>
    <property type="project" value="TreeGrafter"/>
</dbReference>
<dbReference type="Proteomes" id="UP001159364">
    <property type="component" value="Linkage Group LG05"/>
</dbReference>
<feature type="transmembrane region" description="Helical" evidence="2">
    <location>
        <begin position="160"/>
        <end position="181"/>
    </location>
</feature>
<dbReference type="Gene3D" id="1.20.1110.10">
    <property type="entry name" value="Calcium-transporting ATPase, transmembrane domain"/>
    <property type="match status" value="1"/>
</dbReference>
<comment type="caution">
    <text evidence="4">The sequence shown here is derived from an EMBL/GenBank/DDBJ whole genome shotgun (WGS) entry which is preliminary data.</text>
</comment>
<dbReference type="EMBL" id="JAIWQS010000005">
    <property type="protein sequence ID" value="KAJ8765411.1"/>
    <property type="molecule type" value="Genomic_DNA"/>
</dbReference>
<sequence length="231" mass="25652">MKKVNGRSVSYVAPEAGHFGIDQATLSQLVKEENVQKLEDMEELKNKGIRGDDEDIFNRQKSFGSNIYENPYTESFFIFQLKAMKDPLVILLINIPIDELLVGEVVSPRTGGSMVIKGYARMHVRAVGKNTTWDEILAKKWKDSQKSTPLQTQLNKMAAVIGNVALSIGFLAFVVWLIRYFVGRRNENIWGKPKFGVISDIVGIIATSVAIASGAFVDGLVYDKKKPLQGG</sequence>
<dbReference type="SUPFAM" id="SSF81665">
    <property type="entry name" value="Calcium ATPase, transmembrane domain M"/>
    <property type="match status" value="1"/>
</dbReference>
<keyword evidence="1" id="KW-0460">Magnesium</keyword>
<feature type="transmembrane region" description="Helical" evidence="2">
    <location>
        <begin position="201"/>
        <end position="222"/>
    </location>
</feature>
<keyword evidence="2" id="KW-0472">Membrane</keyword>
<evidence type="ECO:0000256" key="1">
    <source>
        <dbReference type="ARBA" id="ARBA00022842"/>
    </source>
</evidence>
<accession>A0AAV8TF23</accession>
<dbReference type="PANTHER" id="PTHR24093">
    <property type="entry name" value="CATION TRANSPORTING ATPASE"/>
    <property type="match status" value="1"/>
</dbReference>
<organism evidence="4 5">
    <name type="scientific">Erythroxylum novogranatense</name>
    <dbReference type="NCBI Taxonomy" id="1862640"/>
    <lineage>
        <taxon>Eukaryota</taxon>
        <taxon>Viridiplantae</taxon>
        <taxon>Streptophyta</taxon>
        <taxon>Embryophyta</taxon>
        <taxon>Tracheophyta</taxon>
        <taxon>Spermatophyta</taxon>
        <taxon>Magnoliopsida</taxon>
        <taxon>eudicotyledons</taxon>
        <taxon>Gunneridae</taxon>
        <taxon>Pentapetalae</taxon>
        <taxon>rosids</taxon>
        <taxon>fabids</taxon>
        <taxon>Malpighiales</taxon>
        <taxon>Erythroxylaceae</taxon>
        <taxon>Erythroxylum</taxon>
    </lineage>
</organism>
<proteinExistence type="predicted"/>
<dbReference type="Pfam" id="PF00690">
    <property type="entry name" value="Cation_ATPase_N"/>
    <property type="match status" value="1"/>
</dbReference>
<dbReference type="AlphaFoldDB" id="A0AAV8TF23"/>
<feature type="domain" description="Cation-transporting P-type ATPase N-terminal" evidence="3">
    <location>
        <begin position="46"/>
        <end position="93"/>
    </location>
</feature>
<evidence type="ECO:0000313" key="4">
    <source>
        <dbReference type="EMBL" id="KAJ8765411.1"/>
    </source>
</evidence>
<dbReference type="PANTHER" id="PTHR24093:SF434">
    <property type="entry name" value="CALCIUM-TRANSPORTING ATPASE 13, PLASMA MEMBRANE-TYPE-RELATED"/>
    <property type="match status" value="1"/>
</dbReference>
<evidence type="ECO:0000259" key="3">
    <source>
        <dbReference type="Pfam" id="PF00690"/>
    </source>
</evidence>
<evidence type="ECO:0000256" key="2">
    <source>
        <dbReference type="SAM" id="Phobius"/>
    </source>
</evidence>
<protein>
    <recommendedName>
        <fullName evidence="3">Cation-transporting P-type ATPase N-terminal domain-containing protein</fullName>
    </recommendedName>
</protein>
<keyword evidence="5" id="KW-1185">Reference proteome</keyword>
<reference evidence="4 5" key="1">
    <citation type="submission" date="2021-09" db="EMBL/GenBank/DDBJ databases">
        <title>Genomic insights and catalytic innovation underlie evolution of tropane alkaloids biosynthesis.</title>
        <authorList>
            <person name="Wang Y.-J."/>
            <person name="Tian T."/>
            <person name="Huang J.-P."/>
            <person name="Huang S.-X."/>
        </authorList>
    </citation>
    <scope>NUCLEOTIDE SEQUENCE [LARGE SCALE GENOMIC DNA]</scope>
    <source>
        <strain evidence="4">KIB-2018</strain>
        <tissue evidence="4">Leaf</tissue>
    </source>
</reference>
<evidence type="ECO:0000313" key="5">
    <source>
        <dbReference type="Proteomes" id="UP001159364"/>
    </source>
</evidence>
<dbReference type="InterPro" id="IPR023298">
    <property type="entry name" value="ATPase_P-typ_TM_dom_sf"/>
</dbReference>
<dbReference type="GO" id="GO:0005886">
    <property type="term" value="C:plasma membrane"/>
    <property type="evidence" value="ECO:0007669"/>
    <property type="project" value="TreeGrafter"/>
</dbReference>
<name>A0AAV8TF23_9ROSI</name>
<gene>
    <name evidence="4" type="ORF">K2173_013169</name>
</gene>